<evidence type="ECO:0008006" key="3">
    <source>
        <dbReference type="Google" id="ProtNLM"/>
    </source>
</evidence>
<keyword evidence="2" id="KW-1185">Reference proteome</keyword>
<gene>
    <name evidence="1" type="ORF">K432DRAFT_328920</name>
</gene>
<dbReference type="EMBL" id="KV744975">
    <property type="protein sequence ID" value="OCK80076.1"/>
    <property type="molecule type" value="Genomic_DNA"/>
</dbReference>
<evidence type="ECO:0000313" key="2">
    <source>
        <dbReference type="Proteomes" id="UP000250266"/>
    </source>
</evidence>
<protein>
    <recommendedName>
        <fullName evidence="3">Malate dehydrogenase</fullName>
    </recommendedName>
</protein>
<accession>A0A8E2E9R7</accession>
<dbReference type="InterPro" id="IPR021851">
    <property type="entry name" value="DUF3455"/>
</dbReference>
<dbReference type="OrthoDB" id="1859733at2759"/>
<dbReference type="PANTHER" id="PTHR35567">
    <property type="entry name" value="MALATE DEHYDROGENASE (AFU_ORTHOLOGUE AFUA_2G13800)"/>
    <property type="match status" value="1"/>
</dbReference>
<dbReference type="AlphaFoldDB" id="A0A8E2E9R7"/>
<name>A0A8E2E9R7_9PEZI</name>
<dbReference type="PANTHER" id="PTHR35567:SF1">
    <property type="entry name" value="CONSERVED FUNGAL PROTEIN (AFU_ORTHOLOGUE AFUA_1G14230)"/>
    <property type="match status" value="1"/>
</dbReference>
<reference evidence="1 2" key="1">
    <citation type="journal article" date="2016" name="Nat. Commun.">
        <title>Ectomycorrhizal ecology is imprinted in the genome of the dominant symbiotic fungus Cenococcum geophilum.</title>
        <authorList>
            <consortium name="DOE Joint Genome Institute"/>
            <person name="Peter M."/>
            <person name="Kohler A."/>
            <person name="Ohm R.A."/>
            <person name="Kuo A."/>
            <person name="Krutzmann J."/>
            <person name="Morin E."/>
            <person name="Arend M."/>
            <person name="Barry K.W."/>
            <person name="Binder M."/>
            <person name="Choi C."/>
            <person name="Clum A."/>
            <person name="Copeland A."/>
            <person name="Grisel N."/>
            <person name="Haridas S."/>
            <person name="Kipfer T."/>
            <person name="LaButti K."/>
            <person name="Lindquist E."/>
            <person name="Lipzen A."/>
            <person name="Maire R."/>
            <person name="Meier B."/>
            <person name="Mihaltcheva S."/>
            <person name="Molinier V."/>
            <person name="Murat C."/>
            <person name="Poggeler S."/>
            <person name="Quandt C.A."/>
            <person name="Sperisen C."/>
            <person name="Tritt A."/>
            <person name="Tisserant E."/>
            <person name="Crous P.W."/>
            <person name="Henrissat B."/>
            <person name="Nehls U."/>
            <person name="Egli S."/>
            <person name="Spatafora J.W."/>
            <person name="Grigoriev I.V."/>
            <person name="Martin F.M."/>
        </authorList>
    </citation>
    <scope>NUCLEOTIDE SEQUENCE [LARGE SCALE GENOMIC DNA]</scope>
    <source>
        <strain evidence="1 2">CBS 459.81</strain>
    </source>
</reference>
<sequence length="236" mass="24288">MFDKAMSTAVIVISFLAIPILGSPVVFPRANPVVLSNLAIPSSTLPAPDGLVLKFVALGIGTQNYTCASPSSSAVPASNGALATLYDIGTKLNSDPGSAWKIPITSGLALSLSPYPAILNGFLVSQGYNNVLGEHFFTSAMVPTFSLFDVPSTPIPQVNCKKSASMPAPTSACPGENNEGAVPWLYLTDAGGSTGGVNTVYRLETAGGSAPATCESSASSFTVRYAAQYWIYGPPS</sequence>
<dbReference type="Proteomes" id="UP000250266">
    <property type="component" value="Unassembled WGS sequence"/>
</dbReference>
<dbReference type="Pfam" id="PF11937">
    <property type="entry name" value="DUF3455"/>
    <property type="match status" value="1"/>
</dbReference>
<evidence type="ECO:0000313" key="1">
    <source>
        <dbReference type="EMBL" id="OCK80076.1"/>
    </source>
</evidence>
<organism evidence="1 2">
    <name type="scientific">Lepidopterella palustris CBS 459.81</name>
    <dbReference type="NCBI Taxonomy" id="1314670"/>
    <lineage>
        <taxon>Eukaryota</taxon>
        <taxon>Fungi</taxon>
        <taxon>Dikarya</taxon>
        <taxon>Ascomycota</taxon>
        <taxon>Pezizomycotina</taxon>
        <taxon>Dothideomycetes</taxon>
        <taxon>Pleosporomycetidae</taxon>
        <taxon>Mytilinidiales</taxon>
        <taxon>Argynnaceae</taxon>
        <taxon>Lepidopterella</taxon>
    </lineage>
</organism>
<proteinExistence type="predicted"/>